<dbReference type="PANTHER" id="PTHR43039">
    <property type="entry name" value="ESTERASE-RELATED"/>
    <property type="match status" value="1"/>
</dbReference>
<evidence type="ECO:0000256" key="2">
    <source>
        <dbReference type="SAM" id="MobiDB-lite"/>
    </source>
</evidence>
<reference evidence="4 5" key="1">
    <citation type="submission" date="2019-03" db="EMBL/GenBank/DDBJ databases">
        <title>The genome sequence of a newly discovered highly antifungal drug resistant Aspergillus species, Aspergillus tanneri NIH 1004.</title>
        <authorList>
            <person name="Mounaud S."/>
            <person name="Singh I."/>
            <person name="Joardar V."/>
            <person name="Pakala S."/>
            <person name="Pakala S."/>
            <person name="Venepally P."/>
            <person name="Hoover J."/>
            <person name="Nierman W."/>
            <person name="Chung J."/>
            <person name="Losada L."/>
        </authorList>
    </citation>
    <scope>NUCLEOTIDE SEQUENCE [LARGE SCALE GENOMIC DNA]</scope>
    <source>
        <strain evidence="4 5">NIH1004</strain>
    </source>
</reference>
<proteinExistence type="inferred from homology"/>
<dbReference type="VEuPathDB" id="FungiDB:EYZ11_012975"/>
<evidence type="ECO:0000313" key="4">
    <source>
        <dbReference type="EMBL" id="THC87577.1"/>
    </source>
</evidence>
<dbReference type="AlphaFoldDB" id="A0A4S3J0Z0"/>
<evidence type="ECO:0000259" key="3">
    <source>
        <dbReference type="Pfam" id="PF00561"/>
    </source>
</evidence>
<dbReference type="Proteomes" id="UP000308092">
    <property type="component" value="Unassembled WGS sequence"/>
</dbReference>
<keyword evidence="5" id="KW-1185">Reference proteome</keyword>
<feature type="region of interest" description="Disordered" evidence="2">
    <location>
        <begin position="238"/>
        <end position="264"/>
    </location>
</feature>
<organism evidence="4 5">
    <name type="scientific">Aspergillus tanneri</name>
    <dbReference type="NCBI Taxonomy" id="1220188"/>
    <lineage>
        <taxon>Eukaryota</taxon>
        <taxon>Fungi</taxon>
        <taxon>Dikarya</taxon>
        <taxon>Ascomycota</taxon>
        <taxon>Pezizomycotina</taxon>
        <taxon>Eurotiomycetes</taxon>
        <taxon>Eurotiomycetidae</taxon>
        <taxon>Eurotiales</taxon>
        <taxon>Aspergillaceae</taxon>
        <taxon>Aspergillus</taxon>
        <taxon>Aspergillus subgen. Circumdati</taxon>
    </lineage>
</organism>
<comment type="caution">
    <text evidence="4">The sequence shown here is derived from an EMBL/GenBank/DDBJ whole genome shotgun (WGS) entry which is preliminary data.</text>
</comment>
<dbReference type="SUPFAM" id="SSF53474">
    <property type="entry name" value="alpha/beta-Hydrolases"/>
    <property type="match status" value="1"/>
</dbReference>
<gene>
    <name evidence="4" type="ORF">EYZ11_012975</name>
</gene>
<dbReference type="EMBL" id="SOSA01001131">
    <property type="protein sequence ID" value="THC87577.1"/>
    <property type="molecule type" value="Genomic_DNA"/>
</dbReference>
<dbReference type="SUPFAM" id="SSF54909">
    <property type="entry name" value="Dimeric alpha+beta barrel"/>
    <property type="match status" value="2"/>
</dbReference>
<evidence type="ECO:0000313" key="5">
    <source>
        <dbReference type="Proteomes" id="UP000308092"/>
    </source>
</evidence>
<evidence type="ECO:0000256" key="1">
    <source>
        <dbReference type="ARBA" id="ARBA00008645"/>
    </source>
</evidence>
<dbReference type="STRING" id="1220188.A0A4S3J0Z0"/>
<dbReference type="InterPro" id="IPR029058">
    <property type="entry name" value="AB_hydrolase_fold"/>
</dbReference>
<dbReference type="InterPro" id="IPR000073">
    <property type="entry name" value="AB_hydrolase_1"/>
</dbReference>
<name>A0A4S3J0Z0_9EURO</name>
<feature type="domain" description="AB hydrolase-1" evidence="3">
    <location>
        <begin position="346"/>
        <end position="532"/>
    </location>
</feature>
<accession>A0A4S3J0Z0</accession>
<dbReference type="InterPro" id="IPR011008">
    <property type="entry name" value="Dimeric_a/b-barrel"/>
</dbReference>
<comment type="similarity">
    <text evidence="1">Belongs to the AB hydrolase superfamily.</text>
</comment>
<dbReference type="Gene3D" id="3.40.50.1820">
    <property type="entry name" value="alpha/beta hydrolase"/>
    <property type="match status" value="1"/>
</dbReference>
<protein>
    <recommendedName>
        <fullName evidence="3">AB hydrolase-1 domain-containing protein</fullName>
    </recommendedName>
</protein>
<dbReference type="Pfam" id="PF00561">
    <property type="entry name" value="Abhydrolase_1"/>
    <property type="match status" value="1"/>
</dbReference>
<sequence length="546" mass="61243">MAKPGLLYVTMQPRDSLPAAQFHDWYNNEHGPLRLRLPFVTNGFRYRATDGLEPEWVALYDVTDMNELTRESYQALRGDRIKTPREKATMAQIAVDRCVYDLLDDQNTANYKPLEEQLDHDADGSVLVAVFLSLPADSAKEDDLNRWYREEHIPMLSRVPGWRRSRRFVTATIDPNAPREFLALHEYSPSNGLGGPEHKATMATPWHDRLMSEVVIQKRRRVYQWAYTFGPAPRELSSLTSPEVAGPWASNDGRTRTFPSPSRPVVESFVTTPDGVDLPYRLEGSADPHSPVIVLSNSILVDHTIWDGFVDTFFSNPMNQSFRILRYLTRGRLRECGETPIDIDLLASDIVALLDALRIPTATLIGVSLGGVTVLNAALRYPKRVRRFIACDTNSASPESNRKAWNDRAALAESERAVSPTTQEPIIGEQLAEATTRRWVVDESYSTQPEVAARIKEIVCNNSLDGFRKAMQALCAYDVRSLMAEAQVPGLFVVGEGDGVLPQTMQQMVKDLKGDPELKVIPKAGHLPMVEQPAVFTEVVNDFLHS</sequence>